<dbReference type="GO" id="GO:0003723">
    <property type="term" value="F:RNA binding"/>
    <property type="evidence" value="ECO:0007669"/>
    <property type="project" value="UniProtKB-KW"/>
</dbReference>
<dbReference type="EMBL" id="DVMZ01000102">
    <property type="protein sequence ID" value="HIU59233.1"/>
    <property type="molecule type" value="Genomic_DNA"/>
</dbReference>
<dbReference type="Pfam" id="PF17774">
    <property type="entry name" value="YlmH_RBD"/>
    <property type="match status" value="1"/>
</dbReference>
<evidence type="ECO:0000256" key="1">
    <source>
        <dbReference type="PROSITE-ProRule" id="PRU00182"/>
    </source>
</evidence>
<evidence type="ECO:0000313" key="3">
    <source>
        <dbReference type="EMBL" id="HIU59233.1"/>
    </source>
</evidence>
<accession>A0A9D1MEW4</accession>
<dbReference type="Gene3D" id="3.30.70.330">
    <property type="match status" value="1"/>
</dbReference>
<reference evidence="3" key="2">
    <citation type="journal article" date="2021" name="PeerJ">
        <title>Extensive microbial diversity within the chicken gut microbiome revealed by metagenomics and culture.</title>
        <authorList>
            <person name="Gilroy R."/>
            <person name="Ravi A."/>
            <person name="Getino M."/>
            <person name="Pursley I."/>
            <person name="Horton D.L."/>
            <person name="Alikhan N.F."/>
            <person name="Baker D."/>
            <person name="Gharbi K."/>
            <person name="Hall N."/>
            <person name="Watson M."/>
            <person name="Adriaenssens E.M."/>
            <person name="Foster-Nyarko E."/>
            <person name="Jarju S."/>
            <person name="Secka A."/>
            <person name="Antonio M."/>
            <person name="Oren A."/>
            <person name="Chaudhuri R.R."/>
            <person name="La Ragione R."/>
            <person name="Hildebrand F."/>
            <person name="Pallen M.J."/>
        </authorList>
    </citation>
    <scope>NUCLEOTIDE SEQUENCE</scope>
    <source>
        <strain evidence="3">11687</strain>
    </source>
</reference>
<evidence type="ECO:0000313" key="4">
    <source>
        <dbReference type="Proteomes" id="UP000824081"/>
    </source>
</evidence>
<dbReference type="Proteomes" id="UP000824081">
    <property type="component" value="Unassembled WGS sequence"/>
</dbReference>
<comment type="caution">
    <text evidence="3">The sequence shown here is derived from an EMBL/GenBank/DDBJ whole genome shotgun (WGS) entry which is preliminary data.</text>
</comment>
<sequence length="256" mass="28914">MDEAEKWWRSRFAELAQRAYERGRYAFTEFLSPAELGYFYNAEREYSYAGTRLWGGAEETERKMIRFGDCDYEEEFPIAALKIVPAGGKFPEPLTHRDYLGALLSLGIERNTLGDIFVSEKEAYVYCLSRIAPFVEENLLRVRHTEVKATRAETAVPVMAEKEDGYFFLSSLRADCAVAAVFRLSRTDAAAYFQAERVFINGRVCARPSRELAPGDGVTVRGKGRFTLAEVVGESRKGRLRVRVQKDGRPSGASSE</sequence>
<dbReference type="SUPFAM" id="SSF55174">
    <property type="entry name" value="Alpha-L RNA-binding motif"/>
    <property type="match status" value="1"/>
</dbReference>
<protein>
    <recommendedName>
        <fullName evidence="2">Ribosome-associated protein quality control protein P2 RNA-binding domain-containing protein</fullName>
    </recommendedName>
</protein>
<dbReference type="AlphaFoldDB" id="A0A9D1MEW4"/>
<reference evidence="3" key="1">
    <citation type="submission" date="2020-10" db="EMBL/GenBank/DDBJ databases">
        <authorList>
            <person name="Gilroy R."/>
        </authorList>
    </citation>
    <scope>NUCLEOTIDE SEQUENCE</scope>
    <source>
        <strain evidence="3">11687</strain>
    </source>
</reference>
<gene>
    <name evidence="3" type="ORF">IAC57_03925</name>
</gene>
<organism evidence="3 4">
    <name type="scientific">Candidatus Scatosoma pullistercoris</name>
    <dbReference type="NCBI Taxonomy" id="2840934"/>
    <lineage>
        <taxon>Bacteria</taxon>
        <taxon>Bacillati</taxon>
        <taxon>Bacillota</taxon>
        <taxon>Clostridia</taxon>
        <taxon>Candidatus Scatosoma</taxon>
    </lineage>
</organism>
<feature type="domain" description="Ribosome-associated protein quality control protein P2 RNA-binding" evidence="2">
    <location>
        <begin position="73"/>
        <end position="151"/>
    </location>
</feature>
<evidence type="ECO:0000259" key="2">
    <source>
        <dbReference type="Pfam" id="PF17774"/>
    </source>
</evidence>
<dbReference type="InterPro" id="IPR040591">
    <property type="entry name" value="RqcP2_RBD"/>
</dbReference>
<dbReference type="InterPro" id="IPR012677">
    <property type="entry name" value="Nucleotide-bd_a/b_plait_sf"/>
</dbReference>
<proteinExistence type="predicted"/>
<name>A0A9D1MEW4_9FIRM</name>
<dbReference type="InterPro" id="IPR036986">
    <property type="entry name" value="S4_RNA-bd_sf"/>
</dbReference>
<dbReference type="PROSITE" id="PS50889">
    <property type="entry name" value="S4"/>
    <property type="match status" value="1"/>
</dbReference>
<dbReference type="CDD" id="cd00165">
    <property type="entry name" value="S4"/>
    <property type="match status" value="1"/>
</dbReference>
<dbReference type="Gene3D" id="3.10.290.10">
    <property type="entry name" value="RNA-binding S4 domain"/>
    <property type="match status" value="1"/>
</dbReference>
<keyword evidence="1" id="KW-0694">RNA-binding</keyword>